<name>G9XAT4_9FIRM</name>
<evidence type="ECO:0000313" key="4">
    <source>
        <dbReference type="Proteomes" id="UP000003379"/>
    </source>
</evidence>
<protein>
    <recommendedName>
        <fullName evidence="2">NAD-dependent epimerase/dehydratase domain-containing protein</fullName>
    </recommendedName>
</protein>
<organism evidence="3 4">
    <name type="scientific">Peptoanaerobacter stomatis</name>
    <dbReference type="NCBI Taxonomy" id="796937"/>
    <lineage>
        <taxon>Bacteria</taxon>
        <taxon>Bacillati</taxon>
        <taxon>Bacillota</taxon>
        <taxon>Clostridia</taxon>
        <taxon>Peptostreptococcales</taxon>
        <taxon>Filifactoraceae</taxon>
        <taxon>Peptoanaerobacter</taxon>
    </lineage>
</organism>
<reference evidence="3 4" key="1">
    <citation type="submission" date="2011-08" db="EMBL/GenBank/DDBJ databases">
        <title>The Genome Sequence of Eubacteriaceae bacterium CM5.</title>
        <authorList>
            <consortium name="The Broad Institute Genome Sequencing Platform"/>
            <person name="Earl A."/>
            <person name="Ward D."/>
            <person name="Feldgarden M."/>
            <person name="Gevers D."/>
            <person name="Sizova M."/>
            <person name="Hazen A."/>
            <person name="Epstein S."/>
            <person name="Young S.K."/>
            <person name="Zeng Q."/>
            <person name="Gargeya S."/>
            <person name="Fitzgerald M."/>
            <person name="Haas B."/>
            <person name="Abouelleil A."/>
            <person name="Alvarado L."/>
            <person name="Arachchi H.M."/>
            <person name="Berlin A."/>
            <person name="Brown A."/>
            <person name="Chapman S.B."/>
            <person name="Chen Z."/>
            <person name="Dunbar C."/>
            <person name="Freedman E."/>
            <person name="Gearin G."/>
            <person name="Gellesch M."/>
            <person name="Goldberg J."/>
            <person name="Griggs A."/>
            <person name="Gujja S."/>
            <person name="Heiman D."/>
            <person name="Howarth C."/>
            <person name="Larson L."/>
            <person name="Lui A."/>
            <person name="MacDonald P.J.P."/>
            <person name="Montmayeur A."/>
            <person name="Murphy C."/>
            <person name="Neiman D."/>
            <person name="Pearson M."/>
            <person name="Priest M."/>
            <person name="Roberts A."/>
            <person name="Saif S."/>
            <person name="Shea T."/>
            <person name="Shenoy N."/>
            <person name="Sisk P."/>
            <person name="Stolte C."/>
            <person name="Sykes S."/>
            <person name="Wortman J."/>
            <person name="Nusbaum C."/>
            <person name="Birren B."/>
        </authorList>
    </citation>
    <scope>NUCLEOTIDE SEQUENCE [LARGE SCALE GENOMIC DNA]</scope>
    <source>
        <strain evidence="3 4">CM5</strain>
    </source>
</reference>
<accession>G9XAT4</accession>
<proteinExistence type="inferred from homology"/>
<dbReference type="PANTHER" id="PTHR43000">
    <property type="entry name" value="DTDP-D-GLUCOSE 4,6-DEHYDRATASE-RELATED"/>
    <property type="match status" value="1"/>
</dbReference>
<dbReference type="Pfam" id="PF01370">
    <property type="entry name" value="Epimerase"/>
    <property type="match status" value="1"/>
</dbReference>
<evidence type="ECO:0000259" key="2">
    <source>
        <dbReference type="Pfam" id="PF01370"/>
    </source>
</evidence>
<dbReference type="Gene3D" id="3.90.25.10">
    <property type="entry name" value="UDP-galactose 4-epimerase, domain 1"/>
    <property type="match status" value="1"/>
</dbReference>
<dbReference type="AlphaFoldDB" id="G9XAT4"/>
<dbReference type="SUPFAM" id="SSF51735">
    <property type="entry name" value="NAD(P)-binding Rossmann-fold domains"/>
    <property type="match status" value="1"/>
</dbReference>
<dbReference type="InterPro" id="IPR002347">
    <property type="entry name" value="SDR_fam"/>
</dbReference>
<gene>
    <name evidence="3" type="ORF">HMPREF9628_01101</name>
</gene>
<dbReference type="InterPro" id="IPR036291">
    <property type="entry name" value="NAD(P)-bd_dom_sf"/>
</dbReference>
<dbReference type="EMBL" id="AFZG01000013">
    <property type="protein sequence ID" value="EHL19928.1"/>
    <property type="molecule type" value="Genomic_DNA"/>
</dbReference>
<comment type="similarity">
    <text evidence="1">Belongs to the NAD(P)-dependent epimerase/dehydratase family.</text>
</comment>
<dbReference type="RefSeq" id="WP_009529137.1">
    <property type="nucleotide sequence ID" value="NZ_JH414603.1"/>
</dbReference>
<dbReference type="InterPro" id="IPR001509">
    <property type="entry name" value="Epimerase_deHydtase"/>
</dbReference>
<dbReference type="HOGENOM" id="CLU_007383_1_7_9"/>
<dbReference type="Gene3D" id="3.40.50.720">
    <property type="entry name" value="NAD(P)-binding Rossmann-like Domain"/>
    <property type="match status" value="1"/>
</dbReference>
<evidence type="ECO:0000313" key="3">
    <source>
        <dbReference type="EMBL" id="EHL19928.1"/>
    </source>
</evidence>
<dbReference type="CDD" id="cd08946">
    <property type="entry name" value="SDR_e"/>
    <property type="match status" value="1"/>
</dbReference>
<feature type="domain" description="NAD-dependent epimerase/dehydratase" evidence="2">
    <location>
        <begin position="5"/>
        <end position="232"/>
    </location>
</feature>
<evidence type="ECO:0000256" key="1">
    <source>
        <dbReference type="ARBA" id="ARBA00007637"/>
    </source>
</evidence>
<dbReference type="PRINTS" id="PR00081">
    <property type="entry name" value="GDHRDH"/>
</dbReference>
<sequence length="309" mass="35160">MKRAIITGATGAIGTALIRELIKNNIEVLVLCRKNSSRINNIIKNHLVKIKYCSLDEFKNIDNTDGEKYDVFYHLAWESTIGEGRNDVFMQNRNIEFSLDAVNLAYKFGCDTFIGAGSQAEYGRHNIQLTSKTSTFPENAYGVAKLCSSYMTRYLANKLGMKHIWVRILSVYGPNDSDKTMIMSLINKLINKESFNCTKGEQIWDYLHSYDAARAFYTIGNKPIDGKIYVLGSGEKRYLKDYINDVKNLIDKNAVINFGAVDYAMNQVMYLTADNSDLYNDLGWKADIKFIDGIKIIINELKSSYIKEK</sequence>
<comment type="caution">
    <text evidence="3">The sequence shown here is derived from an EMBL/GenBank/DDBJ whole genome shotgun (WGS) entry which is preliminary data.</text>
</comment>
<dbReference type="PATRIC" id="fig|796940.3.peg.380"/>
<dbReference type="Proteomes" id="UP000003379">
    <property type="component" value="Unassembled WGS sequence"/>
</dbReference>